<feature type="coiled-coil region" evidence="5">
    <location>
        <begin position="218"/>
        <end position="248"/>
    </location>
</feature>
<dbReference type="Proteomes" id="UP001159179">
    <property type="component" value="Unassembled WGS sequence"/>
</dbReference>
<comment type="subcellular location">
    <subcellularLocation>
        <location evidence="4">Secreted</location>
    </subcellularLocation>
    <subcellularLocation>
        <location evidence="4">Bacterial flagellum</location>
    </subcellularLocation>
</comment>
<name>A0AAW6SRI7_9BACI</name>
<evidence type="ECO:0000313" key="9">
    <source>
        <dbReference type="Proteomes" id="UP001159179"/>
    </source>
</evidence>
<dbReference type="GO" id="GO:0009288">
    <property type="term" value="C:bacterial-type flagellum"/>
    <property type="evidence" value="ECO:0007669"/>
    <property type="project" value="UniProtKB-SubCell"/>
</dbReference>
<evidence type="ECO:0000256" key="4">
    <source>
        <dbReference type="RuleBase" id="RU362073"/>
    </source>
</evidence>
<sequence>MIINHNIAAMNAYRMYNRAITAQSRAMERLSSGLRINRAADDPAGLAISEKMRAQIRGLNQAARNAQDAISLIQTGEGALNETHAILQRMRELSVQAANDTLSDADRNAIQEEIDQLTEEITRIGNDTEFNTMKLLDGSKSSYTIQIGANAGQTMVIEISDMRAEELGLTDSGNGEKGYTAKGTLDMSSHESASSAIDKIDQAMKTVSSQRSKLGAYSNRLEHTINNLENTAENLTAAESRIRDADLAKEMMEYTKQSILAQVAMVMIAQANQQQSMILQLLKVN</sequence>
<keyword evidence="5" id="KW-0175">Coiled coil</keyword>
<evidence type="ECO:0000256" key="2">
    <source>
        <dbReference type="ARBA" id="ARBA00020110"/>
    </source>
</evidence>
<proteinExistence type="inferred from homology"/>
<evidence type="ECO:0000259" key="6">
    <source>
        <dbReference type="Pfam" id="PF00669"/>
    </source>
</evidence>
<dbReference type="RefSeq" id="WP_280616354.1">
    <property type="nucleotide sequence ID" value="NZ_JAROYP010000003.1"/>
</dbReference>
<dbReference type="GO" id="GO:0005198">
    <property type="term" value="F:structural molecule activity"/>
    <property type="evidence" value="ECO:0007669"/>
    <property type="project" value="UniProtKB-UniRule"/>
</dbReference>
<keyword evidence="4" id="KW-0964">Secreted</keyword>
<keyword evidence="8" id="KW-0966">Cell projection</keyword>
<evidence type="ECO:0000259" key="7">
    <source>
        <dbReference type="Pfam" id="PF00700"/>
    </source>
</evidence>
<dbReference type="AlphaFoldDB" id="A0AAW6SRI7"/>
<comment type="function">
    <text evidence="4">Flagellin is the subunit protein which polymerizes to form the filaments of bacterial flagella.</text>
</comment>
<dbReference type="SUPFAM" id="SSF64518">
    <property type="entry name" value="Phase 1 flagellin"/>
    <property type="match status" value="1"/>
</dbReference>
<dbReference type="PANTHER" id="PTHR42792:SF2">
    <property type="entry name" value="FLAGELLIN"/>
    <property type="match status" value="1"/>
</dbReference>
<dbReference type="InterPro" id="IPR001029">
    <property type="entry name" value="Flagellin_N"/>
</dbReference>
<reference evidence="8" key="1">
    <citation type="submission" date="2023-03" db="EMBL/GenBank/DDBJ databases">
        <title>Bacterial isolates from washroom surfaces on a university campus.</title>
        <authorList>
            <person name="Holman D.B."/>
            <person name="Gzyl K.E."/>
            <person name="Taheri A.E."/>
        </authorList>
    </citation>
    <scope>NUCLEOTIDE SEQUENCE</scope>
    <source>
        <strain evidence="8">RD03</strain>
    </source>
</reference>
<keyword evidence="8" id="KW-0282">Flagellum</keyword>
<evidence type="ECO:0000256" key="5">
    <source>
        <dbReference type="SAM" id="Coils"/>
    </source>
</evidence>
<dbReference type="PRINTS" id="PR00207">
    <property type="entry name" value="FLAGELLIN"/>
</dbReference>
<comment type="similarity">
    <text evidence="1 4">Belongs to the bacterial flagellin family.</text>
</comment>
<feature type="domain" description="Flagellin N-terminal" evidence="6">
    <location>
        <begin position="3"/>
        <end position="140"/>
    </location>
</feature>
<evidence type="ECO:0000313" key="8">
    <source>
        <dbReference type="EMBL" id="MDH5160893.1"/>
    </source>
</evidence>
<keyword evidence="3 4" id="KW-0975">Bacterial flagellum</keyword>
<evidence type="ECO:0000256" key="1">
    <source>
        <dbReference type="ARBA" id="ARBA00005709"/>
    </source>
</evidence>
<feature type="domain" description="Flagellin C-terminal" evidence="7">
    <location>
        <begin position="197"/>
        <end position="282"/>
    </location>
</feature>
<dbReference type="EMBL" id="JAROYP010000003">
    <property type="protein sequence ID" value="MDH5160893.1"/>
    <property type="molecule type" value="Genomic_DNA"/>
</dbReference>
<dbReference type="InterPro" id="IPR042187">
    <property type="entry name" value="Flagellin_C_sub2"/>
</dbReference>
<dbReference type="PANTHER" id="PTHR42792">
    <property type="entry name" value="FLAGELLIN"/>
    <property type="match status" value="1"/>
</dbReference>
<organism evidence="8 9">
    <name type="scientific">Heyndrickxia oleronia</name>
    <dbReference type="NCBI Taxonomy" id="38875"/>
    <lineage>
        <taxon>Bacteria</taxon>
        <taxon>Bacillati</taxon>
        <taxon>Bacillota</taxon>
        <taxon>Bacilli</taxon>
        <taxon>Bacillales</taxon>
        <taxon>Bacillaceae</taxon>
        <taxon>Heyndrickxia</taxon>
    </lineage>
</organism>
<gene>
    <name evidence="8" type="ORF">P5X88_08075</name>
</gene>
<dbReference type="Gene3D" id="1.20.1330.10">
    <property type="entry name" value="f41 fragment of flagellin, N-terminal domain"/>
    <property type="match status" value="1"/>
</dbReference>
<dbReference type="Gene3D" id="6.10.10.10">
    <property type="entry name" value="Flagellar export chaperone, C-terminal domain"/>
    <property type="match status" value="1"/>
</dbReference>
<evidence type="ECO:0000256" key="3">
    <source>
        <dbReference type="ARBA" id="ARBA00023143"/>
    </source>
</evidence>
<dbReference type="Pfam" id="PF00700">
    <property type="entry name" value="Flagellin_C"/>
    <property type="match status" value="1"/>
</dbReference>
<protein>
    <recommendedName>
        <fullName evidence="2 4">Flagellin</fullName>
    </recommendedName>
</protein>
<keyword evidence="8" id="KW-0969">Cilium</keyword>
<dbReference type="InterPro" id="IPR001492">
    <property type="entry name" value="Flagellin"/>
</dbReference>
<accession>A0AAW6SRI7</accession>
<dbReference type="InterPro" id="IPR046358">
    <property type="entry name" value="Flagellin_C"/>
</dbReference>
<dbReference type="Pfam" id="PF00669">
    <property type="entry name" value="Flagellin_N"/>
    <property type="match status" value="1"/>
</dbReference>
<dbReference type="GO" id="GO:0005576">
    <property type="term" value="C:extracellular region"/>
    <property type="evidence" value="ECO:0007669"/>
    <property type="project" value="UniProtKB-SubCell"/>
</dbReference>
<comment type="caution">
    <text evidence="8">The sequence shown here is derived from an EMBL/GenBank/DDBJ whole genome shotgun (WGS) entry which is preliminary data.</text>
</comment>